<feature type="region of interest" description="Disordered" evidence="1">
    <location>
        <begin position="1"/>
        <end position="40"/>
    </location>
</feature>
<gene>
    <name evidence="2" type="ORF">WG66_12201</name>
</gene>
<reference evidence="2 3" key="1">
    <citation type="submission" date="2015-12" db="EMBL/GenBank/DDBJ databases">
        <title>Draft genome sequence of Moniliophthora roreri, the causal agent of frosty pod rot of cacao.</title>
        <authorList>
            <person name="Aime M.C."/>
            <person name="Diaz-Valderrama J.R."/>
            <person name="Kijpornyongpan T."/>
            <person name="Phillips-Mora W."/>
        </authorList>
    </citation>
    <scope>NUCLEOTIDE SEQUENCE [LARGE SCALE GENOMIC DNA]</scope>
    <source>
        <strain evidence="2 3">MCA 2952</strain>
    </source>
</reference>
<evidence type="ECO:0000313" key="2">
    <source>
        <dbReference type="EMBL" id="KTB35222.1"/>
    </source>
</evidence>
<proteinExistence type="predicted"/>
<name>A0A0W0FG17_MONRR</name>
<organism evidence="2 3">
    <name type="scientific">Moniliophthora roreri</name>
    <name type="common">Frosty pod rot fungus</name>
    <name type="synonym">Monilia roreri</name>
    <dbReference type="NCBI Taxonomy" id="221103"/>
    <lineage>
        <taxon>Eukaryota</taxon>
        <taxon>Fungi</taxon>
        <taxon>Dikarya</taxon>
        <taxon>Basidiomycota</taxon>
        <taxon>Agaricomycotina</taxon>
        <taxon>Agaricomycetes</taxon>
        <taxon>Agaricomycetidae</taxon>
        <taxon>Agaricales</taxon>
        <taxon>Marasmiineae</taxon>
        <taxon>Marasmiaceae</taxon>
        <taxon>Moniliophthora</taxon>
    </lineage>
</organism>
<feature type="compositionally biased region" description="Basic and acidic residues" evidence="1">
    <location>
        <begin position="26"/>
        <end position="40"/>
    </location>
</feature>
<sequence length="100" mass="11278">MSASPPNPNYYNGKGKHNDVGAGDLQVKEKDLEPEDKHDPLLDDATAKLIQVTVALDILVDELIHSRSNAARQLDRTRTIFEKYYNEQASCRLESPFPPR</sequence>
<comment type="caution">
    <text evidence="2">The sequence shown here is derived from an EMBL/GenBank/DDBJ whole genome shotgun (WGS) entry which is preliminary data.</text>
</comment>
<evidence type="ECO:0000313" key="3">
    <source>
        <dbReference type="Proteomes" id="UP000054988"/>
    </source>
</evidence>
<accession>A0A0W0FG17</accession>
<dbReference type="AlphaFoldDB" id="A0A0W0FG17"/>
<dbReference type="EMBL" id="LATX01002004">
    <property type="protein sequence ID" value="KTB35222.1"/>
    <property type="molecule type" value="Genomic_DNA"/>
</dbReference>
<protein>
    <submittedName>
        <fullName evidence="2">Uncharacterized protein</fullName>
    </submittedName>
</protein>
<evidence type="ECO:0000256" key="1">
    <source>
        <dbReference type="SAM" id="MobiDB-lite"/>
    </source>
</evidence>
<dbReference type="Proteomes" id="UP000054988">
    <property type="component" value="Unassembled WGS sequence"/>
</dbReference>